<sequence length="502" mass="57581">MGGSKLLKFGVIFILFLLVEVEFALVTFEVGNPSSHAMENGRKRMEELTQKARLPSDGDCWKSALEDLQLGCKLLTEDIQSRMALRFTSCFVEMLGNPPLMCEPSTPTKNCMKGMDTFAKSTFREYFLHTQDMCYYLRQEIWQEATNDAVNKLSTAAEDVTNELVLQKEIQEKIHLSQQESLLVQTNLKKDNEDLYNAVVKVKDVFNDFSETAKEHQVISSEIFDKLSRMQKLVFWIQGEMSMVDMILWYFAATLFGYFATTSERTRSARFWLIFLFMLTILVEKCAFNYLQRPDSGFDLGPEDIQWYISTLRNSAALVGAFIVMISAALYRNPAADHKTVLMNMQFTLDSVVQYMKEQKQKYDEAQGRLLNGTAQENDDSGDDDSFSNYSSDDSTYNLELELKELAENDENTENVQPEGAEATGMFKRMFTRSGSMTPTRSPLRTDGTRHYNLRERSATPRQNPMVHQESVTEFAKIVKRKTTGQRSRNNPSYFSSDDDDQ</sequence>
<comment type="caution">
    <text evidence="4">The sequence shown here is derived from an EMBL/GenBank/DDBJ whole genome shotgun (WGS) entry which is preliminary data.</text>
</comment>
<feature type="transmembrane region" description="Helical" evidence="2">
    <location>
        <begin position="271"/>
        <end position="291"/>
    </location>
</feature>
<feature type="compositionally biased region" description="Acidic residues" evidence="1">
    <location>
        <begin position="377"/>
        <end position="386"/>
    </location>
</feature>
<name>A0ABP1R291_9HEXA</name>
<feature type="compositionally biased region" description="Polar residues" evidence="1">
    <location>
        <begin position="485"/>
        <end position="496"/>
    </location>
</feature>
<accession>A0ABP1R291</accession>
<evidence type="ECO:0000256" key="1">
    <source>
        <dbReference type="SAM" id="MobiDB-lite"/>
    </source>
</evidence>
<feature type="region of interest" description="Disordered" evidence="1">
    <location>
        <begin position="478"/>
        <end position="502"/>
    </location>
</feature>
<protein>
    <recommendedName>
        <fullName evidence="6">Protein GAMETE EXPRESSED 1</fullName>
    </recommendedName>
</protein>
<keyword evidence="5" id="KW-1185">Reference proteome</keyword>
<proteinExistence type="predicted"/>
<feature type="transmembrane region" description="Helical" evidence="2">
    <location>
        <begin position="311"/>
        <end position="331"/>
    </location>
</feature>
<gene>
    <name evidence="4" type="ORF">ODALV1_LOCUS16628</name>
</gene>
<organism evidence="4 5">
    <name type="scientific">Orchesella dallaii</name>
    <dbReference type="NCBI Taxonomy" id="48710"/>
    <lineage>
        <taxon>Eukaryota</taxon>
        <taxon>Metazoa</taxon>
        <taxon>Ecdysozoa</taxon>
        <taxon>Arthropoda</taxon>
        <taxon>Hexapoda</taxon>
        <taxon>Collembola</taxon>
        <taxon>Entomobryomorpha</taxon>
        <taxon>Entomobryoidea</taxon>
        <taxon>Orchesellidae</taxon>
        <taxon>Orchesellinae</taxon>
        <taxon>Orchesella</taxon>
    </lineage>
</organism>
<feature type="signal peptide" evidence="3">
    <location>
        <begin position="1"/>
        <end position="24"/>
    </location>
</feature>
<keyword evidence="2" id="KW-0812">Transmembrane</keyword>
<reference evidence="4 5" key="1">
    <citation type="submission" date="2024-08" db="EMBL/GenBank/DDBJ databases">
        <authorList>
            <person name="Cucini C."/>
            <person name="Frati F."/>
        </authorList>
    </citation>
    <scope>NUCLEOTIDE SEQUENCE [LARGE SCALE GENOMIC DNA]</scope>
</reference>
<feature type="region of interest" description="Disordered" evidence="1">
    <location>
        <begin position="373"/>
        <end position="394"/>
    </location>
</feature>
<evidence type="ECO:0000313" key="4">
    <source>
        <dbReference type="EMBL" id="CAL8114848.1"/>
    </source>
</evidence>
<evidence type="ECO:0000256" key="3">
    <source>
        <dbReference type="SAM" id="SignalP"/>
    </source>
</evidence>
<dbReference type="InterPro" id="IPR040346">
    <property type="entry name" value="GEX1/Brambleberry"/>
</dbReference>
<keyword evidence="3" id="KW-0732">Signal</keyword>
<evidence type="ECO:0008006" key="6">
    <source>
        <dbReference type="Google" id="ProtNLM"/>
    </source>
</evidence>
<evidence type="ECO:0000256" key="2">
    <source>
        <dbReference type="SAM" id="Phobius"/>
    </source>
</evidence>
<feature type="chain" id="PRO_5047165001" description="Protein GAMETE EXPRESSED 1" evidence="3">
    <location>
        <begin position="25"/>
        <end position="502"/>
    </location>
</feature>
<keyword evidence="2" id="KW-0472">Membrane</keyword>
<dbReference type="Proteomes" id="UP001642540">
    <property type="component" value="Unassembled WGS sequence"/>
</dbReference>
<feature type="transmembrane region" description="Helical" evidence="2">
    <location>
        <begin position="233"/>
        <end position="259"/>
    </location>
</feature>
<keyword evidence="2" id="KW-1133">Transmembrane helix</keyword>
<evidence type="ECO:0000313" key="5">
    <source>
        <dbReference type="Proteomes" id="UP001642540"/>
    </source>
</evidence>
<dbReference type="PANTHER" id="PTHR33538">
    <property type="entry name" value="PROTEIN GAMETE EXPRESSED 1"/>
    <property type="match status" value="1"/>
</dbReference>
<dbReference type="EMBL" id="CAXLJM020000051">
    <property type="protein sequence ID" value="CAL8114848.1"/>
    <property type="molecule type" value="Genomic_DNA"/>
</dbReference>
<dbReference type="PANTHER" id="PTHR33538:SF2">
    <property type="entry name" value="PROTEIN GAMETE EXPRESSED 1"/>
    <property type="match status" value="1"/>
</dbReference>